<name>A0A1X7UKE7_AMPQE</name>
<sequence length="80" mass="8922">IKNKYNVKDDDSCSSLITFIKLPNIYCKPKTDKAKCVVSKDHCSCSLIVSLKLSSIKLKTSNSKKMMSSLHLISLPIQMS</sequence>
<proteinExistence type="predicted"/>
<dbReference type="InParanoid" id="A0A1X7UKE7"/>
<organism evidence="1">
    <name type="scientific">Amphimedon queenslandica</name>
    <name type="common">Sponge</name>
    <dbReference type="NCBI Taxonomy" id="400682"/>
    <lineage>
        <taxon>Eukaryota</taxon>
        <taxon>Metazoa</taxon>
        <taxon>Porifera</taxon>
        <taxon>Demospongiae</taxon>
        <taxon>Heteroscleromorpha</taxon>
        <taxon>Haplosclerida</taxon>
        <taxon>Niphatidae</taxon>
        <taxon>Amphimedon</taxon>
    </lineage>
</organism>
<dbReference type="AlphaFoldDB" id="A0A1X7UKE7"/>
<accession>A0A1X7UKE7</accession>
<dbReference type="EnsemblMetazoa" id="Aqu2.1.28136_001">
    <property type="protein sequence ID" value="Aqu2.1.28136_001"/>
    <property type="gene ID" value="Aqu2.1.28136"/>
</dbReference>
<evidence type="ECO:0000313" key="1">
    <source>
        <dbReference type="EnsemblMetazoa" id="Aqu2.1.28136_001"/>
    </source>
</evidence>
<protein>
    <submittedName>
        <fullName evidence="1">Uncharacterized protein</fullName>
    </submittedName>
</protein>
<reference evidence="1" key="1">
    <citation type="submission" date="2017-05" db="UniProtKB">
        <authorList>
            <consortium name="EnsemblMetazoa"/>
        </authorList>
    </citation>
    <scope>IDENTIFICATION</scope>
</reference>